<feature type="transmembrane region" description="Helical" evidence="7">
    <location>
        <begin position="307"/>
        <end position="329"/>
    </location>
</feature>
<dbReference type="OrthoDB" id="9778910at2"/>
<dbReference type="Pfam" id="PF00528">
    <property type="entry name" value="BPD_transp_1"/>
    <property type="match status" value="1"/>
</dbReference>
<dbReference type="PANTHER" id="PTHR43376">
    <property type="entry name" value="OLIGOPEPTIDE TRANSPORT SYSTEM PERMEASE PROTEIN"/>
    <property type="match status" value="1"/>
</dbReference>
<evidence type="ECO:0000256" key="1">
    <source>
        <dbReference type="ARBA" id="ARBA00004651"/>
    </source>
</evidence>
<comment type="subcellular location">
    <subcellularLocation>
        <location evidence="1 7">Cell membrane</location>
        <topology evidence="1 7">Multi-pass membrane protein</topology>
    </subcellularLocation>
</comment>
<dbReference type="GO" id="GO:0055085">
    <property type="term" value="P:transmembrane transport"/>
    <property type="evidence" value="ECO:0007669"/>
    <property type="project" value="InterPro"/>
</dbReference>
<comment type="similarity">
    <text evidence="7">Belongs to the binding-protein-dependent transport system permease family.</text>
</comment>
<organism evidence="9 10">
    <name type="scientific">Mangrovactinospora gilvigrisea</name>
    <dbReference type="NCBI Taxonomy" id="1428644"/>
    <lineage>
        <taxon>Bacteria</taxon>
        <taxon>Bacillati</taxon>
        <taxon>Actinomycetota</taxon>
        <taxon>Actinomycetes</taxon>
        <taxon>Kitasatosporales</taxon>
        <taxon>Streptomycetaceae</taxon>
        <taxon>Mangrovactinospora</taxon>
    </lineage>
</organism>
<keyword evidence="3" id="KW-1003">Cell membrane</keyword>
<gene>
    <name evidence="9" type="ORF">BIV57_19445</name>
</gene>
<evidence type="ECO:0000256" key="4">
    <source>
        <dbReference type="ARBA" id="ARBA00022692"/>
    </source>
</evidence>
<dbReference type="AlphaFoldDB" id="A0A1J7BR18"/>
<dbReference type="InterPro" id="IPR045621">
    <property type="entry name" value="BPD_transp_1_N"/>
</dbReference>
<evidence type="ECO:0000313" key="9">
    <source>
        <dbReference type="EMBL" id="OIV35889.1"/>
    </source>
</evidence>
<dbReference type="GO" id="GO:0005886">
    <property type="term" value="C:plasma membrane"/>
    <property type="evidence" value="ECO:0007669"/>
    <property type="project" value="UniProtKB-SubCell"/>
</dbReference>
<dbReference type="EMBL" id="MLCF01000127">
    <property type="protein sequence ID" value="OIV35889.1"/>
    <property type="molecule type" value="Genomic_DNA"/>
</dbReference>
<dbReference type="PROSITE" id="PS50928">
    <property type="entry name" value="ABC_TM1"/>
    <property type="match status" value="1"/>
</dbReference>
<feature type="transmembrane region" description="Helical" evidence="7">
    <location>
        <begin position="265"/>
        <end position="287"/>
    </location>
</feature>
<dbReference type="InterPro" id="IPR035906">
    <property type="entry name" value="MetI-like_sf"/>
</dbReference>
<feature type="transmembrane region" description="Helical" evidence="7">
    <location>
        <begin position="195"/>
        <end position="220"/>
    </location>
</feature>
<evidence type="ECO:0000259" key="8">
    <source>
        <dbReference type="PROSITE" id="PS50928"/>
    </source>
</evidence>
<dbReference type="Proteomes" id="UP000243342">
    <property type="component" value="Unassembled WGS sequence"/>
</dbReference>
<protein>
    <submittedName>
        <fullName evidence="9">Peptide ABC transporter permease</fullName>
    </submittedName>
</protein>
<evidence type="ECO:0000256" key="6">
    <source>
        <dbReference type="ARBA" id="ARBA00023136"/>
    </source>
</evidence>
<reference evidence="9 10" key="1">
    <citation type="submission" date="2016-10" db="EMBL/GenBank/DDBJ databases">
        <title>Genome sequence of Streptomyces gilvigriseus MUSC 26.</title>
        <authorList>
            <person name="Lee L.-H."/>
            <person name="Ser H.-L."/>
        </authorList>
    </citation>
    <scope>NUCLEOTIDE SEQUENCE [LARGE SCALE GENOMIC DNA]</scope>
    <source>
        <strain evidence="9 10">MUSC 26</strain>
    </source>
</reference>
<keyword evidence="10" id="KW-1185">Reference proteome</keyword>
<dbReference type="PANTHER" id="PTHR43376:SF1">
    <property type="entry name" value="OLIGOPEPTIDE TRANSPORT SYSTEM PERMEASE PROTEIN"/>
    <property type="match status" value="1"/>
</dbReference>
<dbReference type="CDD" id="cd06261">
    <property type="entry name" value="TM_PBP2"/>
    <property type="match status" value="1"/>
</dbReference>
<evidence type="ECO:0000313" key="10">
    <source>
        <dbReference type="Proteomes" id="UP000243342"/>
    </source>
</evidence>
<accession>A0A1J7BR18</accession>
<evidence type="ECO:0000256" key="3">
    <source>
        <dbReference type="ARBA" id="ARBA00022475"/>
    </source>
</evidence>
<feature type="transmembrane region" description="Helical" evidence="7">
    <location>
        <begin position="113"/>
        <end position="138"/>
    </location>
</feature>
<keyword evidence="2 7" id="KW-0813">Transport</keyword>
<dbReference type="Pfam" id="PF19300">
    <property type="entry name" value="BPD_transp_1_N"/>
    <property type="match status" value="1"/>
</dbReference>
<dbReference type="SUPFAM" id="SSF161098">
    <property type="entry name" value="MetI-like"/>
    <property type="match status" value="1"/>
</dbReference>
<feature type="transmembrane region" description="Helical" evidence="7">
    <location>
        <begin position="16"/>
        <end position="33"/>
    </location>
</feature>
<sequence length="341" mass="37012">MSSGTRRRAIAFARRLRFYVIAAWSAVTLNFLIPRLMPGDPAQAVVQQLEVKNGQNLPPQTVEAIRKLLGGVHENIAVQYWHYLGNLFTGNLGISTGNFPTRVTTLIGTALPWTMLLMGVSTVLAFLIGTGIGALCGWRPGTRTDSVLSPLSTFLAAVPYFWVALFALWLFAFRLGWFPLAGGHDPDADPSSPRYWLSVLHYGLLPALTIVFSSCGGWLLGMRNMTLTTTGEDFVLLARAKGLSNTRVLFRYAARNAMLPQLTGFALALGAIIAGSVLTETVFTYPGVGSLLKQAIDNRDYPLMQGILLFTTLAVLVANFLADSVYVLVDPRTRAQGGDAS</sequence>
<evidence type="ECO:0000256" key="5">
    <source>
        <dbReference type="ARBA" id="ARBA00022989"/>
    </source>
</evidence>
<keyword evidence="5 7" id="KW-1133">Transmembrane helix</keyword>
<proteinExistence type="inferred from homology"/>
<dbReference type="STRING" id="1428644.BIV57_19445"/>
<evidence type="ECO:0000256" key="7">
    <source>
        <dbReference type="RuleBase" id="RU363032"/>
    </source>
</evidence>
<keyword evidence="6 7" id="KW-0472">Membrane</keyword>
<dbReference type="InterPro" id="IPR000515">
    <property type="entry name" value="MetI-like"/>
</dbReference>
<feature type="transmembrane region" description="Helical" evidence="7">
    <location>
        <begin position="150"/>
        <end position="175"/>
    </location>
</feature>
<evidence type="ECO:0000256" key="2">
    <source>
        <dbReference type="ARBA" id="ARBA00022448"/>
    </source>
</evidence>
<name>A0A1J7BR18_9ACTN</name>
<feature type="domain" description="ABC transmembrane type-1" evidence="8">
    <location>
        <begin position="111"/>
        <end position="322"/>
    </location>
</feature>
<keyword evidence="4 7" id="KW-0812">Transmembrane</keyword>
<dbReference type="Gene3D" id="1.10.3720.10">
    <property type="entry name" value="MetI-like"/>
    <property type="match status" value="1"/>
</dbReference>
<comment type="caution">
    <text evidence="9">The sequence shown here is derived from an EMBL/GenBank/DDBJ whole genome shotgun (WGS) entry which is preliminary data.</text>
</comment>
<dbReference type="RefSeq" id="WP_071658195.1">
    <property type="nucleotide sequence ID" value="NZ_MLCF01000127.1"/>
</dbReference>